<proteinExistence type="predicted"/>
<organism evidence="1 2">
    <name type="scientific">Bradyrhizobium zhanjiangense</name>
    <dbReference type="NCBI Taxonomy" id="1325107"/>
    <lineage>
        <taxon>Bacteria</taxon>
        <taxon>Pseudomonadati</taxon>
        <taxon>Pseudomonadota</taxon>
        <taxon>Alphaproteobacteria</taxon>
        <taxon>Hyphomicrobiales</taxon>
        <taxon>Nitrobacteraceae</taxon>
        <taxon>Bradyrhizobium</taxon>
    </lineage>
</organism>
<dbReference type="EMBL" id="RKMK01000078">
    <property type="protein sequence ID" value="RXG84215.1"/>
    <property type="molecule type" value="Genomic_DNA"/>
</dbReference>
<protein>
    <submittedName>
        <fullName evidence="1">Uncharacterized protein</fullName>
    </submittedName>
</protein>
<sequence length="62" mass="7059">MSQHANFFPHRFLSASLASWSVTTSVKFIDAFYHRLSIASPLDAHSSHLIVTPTRRKKLNSF</sequence>
<dbReference type="Proteomes" id="UP000290174">
    <property type="component" value="Unassembled WGS sequence"/>
</dbReference>
<dbReference type="AlphaFoldDB" id="A0A4Q0Q535"/>
<comment type="caution">
    <text evidence="1">The sequence shown here is derived from an EMBL/GenBank/DDBJ whole genome shotgun (WGS) entry which is preliminary data.</text>
</comment>
<reference evidence="1 2" key="1">
    <citation type="submission" date="2018-11" db="EMBL/GenBank/DDBJ databases">
        <title>Bradyrhizobium sp. nov., isolated from effective nodules of peanut in China.</title>
        <authorList>
            <person name="Li Y."/>
        </authorList>
    </citation>
    <scope>NUCLEOTIDE SEQUENCE [LARGE SCALE GENOMIC DNA]</scope>
    <source>
        <strain evidence="1 2">CCBAU 51770</strain>
    </source>
</reference>
<gene>
    <name evidence="1" type="ORF">EAS61_39580</name>
</gene>
<accession>A0A4Q0Q535</accession>
<evidence type="ECO:0000313" key="1">
    <source>
        <dbReference type="EMBL" id="RXG84215.1"/>
    </source>
</evidence>
<name>A0A4Q0Q535_9BRAD</name>
<evidence type="ECO:0000313" key="2">
    <source>
        <dbReference type="Proteomes" id="UP000290174"/>
    </source>
</evidence>